<name>A0AAU8AVQ8_9VIRU</name>
<reference evidence="1" key="1">
    <citation type="submission" date="2024-03" db="EMBL/GenBank/DDBJ databases">
        <title>Diverse circular DNA viruses in blood, oral, and fecal samples of captive lemurs.</title>
        <authorList>
            <person name="Paietta E.N."/>
            <person name="Kraberger S."/>
            <person name="Lund M.C."/>
            <person name="Custer J.M."/>
            <person name="Vargas K.M."/>
            <person name="Ehmke E.E."/>
            <person name="Yoder A.D."/>
            <person name="Varsani A."/>
        </authorList>
    </citation>
    <scope>NUCLEOTIDE SEQUENCE</scope>
    <source>
        <strain evidence="1">Duke_21_24</strain>
    </source>
</reference>
<sequence length="73" mass="8768">MSSRRPYKAYLYQSSNMLEDNQFYLVTEIYLNARSFTEFSHKVAKLNQILSDFHYAESFYSVVNLGDIYYRET</sequence>
<dbReference type="EMBL" id="PP511382">
    <property type="protein sequence ID" value="XCD03792.1"/>
    <property type="molecule type" value="Genomic_DNA"/>
</dbReference>
<proteinExistence type="predicted"/>
<evidence type="ECO:0000313" key="1">
    <source>
        <dbReference type="EMBL" id="XCD03792.1"/>
    </source>
</evidence>
<organism evidence="1">
    <name type="scientific">Dulem virus 265</name>
    <dbReference type="NCBI Taxonomy" id="3145742"/>
    <lineage>
        <taxon>Viruses</taxon>
        <taxon>Monodnaviria</taxon>
        <taxon>Sangervirae</taxon>
        <taxon>Phixviricota</taxon>
        <taxon>Malgrandaviricetes</taxon>
        <taxon>Petitvirales</taxon>
        <taxon>Microviridae</taxon>
        <taxon>Microvirus</taxon>
    </lineage>
</organism>
<accession>A0AAU8AVQ8</accession>
<protein>
    <submittedName>
        <fullName evidence="1">Uncharacterized protein</fullName>
    </submittedName>
</protein>